<evidence type="ECO:0000313" key="2">
    <source>
        <dbReference type="EMBL" id="KAL3813148.1"/>
    </source>
</evidence>
<sequence>MVSVLFLVSCAVLFCMERLFCILNKGRSQGVMAKWRGIICHKPDQPGTIDFYLFTFEVVMYGVVICEVFVLVQF</sequence>
<evidence type="ECO:0000313" key="3">
    <source>
        <dbReference type="Proteomes" id="UP001634393"/>
    </source>
</evidence>
<protein>
    <submittedName>
        <fullName evidence="2">Uncharacterized protein</fullName>
    </submittedName>
</protein>
<proteinExistence type="predicted"/>
<keyword evidence="1" id="KW-1133">Transmembrane helix</keyword>
<evidence type="ECO:0000256" key="1">
    <source>
        <dbReference type="SAM" id="Phobius"/>
    </source>
</evidence>
<keyword evidence="1" id="KW-0812">Transmembrane</keyword>
<comment type="caution">
    <text evidence="2">The sequence shown here is derived from an EMBL/GenBank/DDBJ whole genome shotgun (WGS) entry which is preliminary data.</text>
</comment>
<organism evidence="2 3">
    <name type="scientific">Penstemon smallii</name>
    <dbReference type="NCBI Taxonomy" id="265156"/>
    <lineage>
        <taxon>Eukaryota</taxon>
        <taxon>Viridiplantae</taxon>
        <taxon>Streptophyta</taxon>
        <taxon>Embryophyta</taxon>
        <taxon>Tracheophyta</taxon>
        <taxon>Spermatophyta</taxon>
        <taxon>Magnoliopsida</taxon>
        <taxon>eudicotyledons</taxon>
        <taxon>Gunneridae</taxon>
        <taxon>Pentapetalae</taxon>
        <taxon>asterids</taxon>
        <taxon>lamiids</taxon>
        <taxon>Lamiales</taxon>
        <taxon>Plantaginaceae</taxon>
        <taxon>Cheloneae</taxon>
        <taxon>Penstemon</taxon>
    </lineage>
</organism>
<dbReference type="EMBL" id="JBJXBP010000008">
    <property type="protein sequence ID" value="KAL3813148.1"/>
    <property type="molecule type" value="Genomic_DNA"/>
</dbReference>
<accession>A0ABD3RJV3</accession>
<dbReference type="AlphaFoldDB" id="A0ABD3RJV3"/>
<feature type="transmembrane region" description="Helical" evidence="1">
    <location>
        <begin position="51"/>
        <end position="72"/>
    </location>
</feature>
<keyword evidence="3" id="KW-1185">Reference proteome</keyword>
<gene>
    <name evidence="2" type="ORF">ACJIZ3_014416</name>
</gene>
<reference evidence="2 3" key="1">
    <citation type="submission" date="2024-12" db="EMBL/GenBank/DDBJ databases">
        <title>The unique morphological basis and parallel evolutionary history of personate flowers in Penstemon.</title>
        <authorList>
            <person name="Depatie T.H."/>
            <person name="Wessinger C.A."/>
        </authorList>
    </citation>
    <scope>NUCLEOTIDE SEQUENCE [LARGE SCALE GENOMIC DNA]</scope>
    <source>
        <strain evidence="2">WTNN_2</strain>
        <tissue evidence="2">Leaf</tissue>
    </source>
</reference>
<dbReference type="Proteomes" id="UP001634393">
    <property type="component" value="Unassembled WGS sequence"/>
</dbReference>
<name>A0ABD3RJV3_9LAMI</name>
<keyword evidence="1" id="KW-0472">Membrane</keyword>